<evidence type="ECO:0000313" key="2">
    <source>
        <dbReference type="Proteomes" id="UP000198226"/>
    </source>
</evidence>
<name>A0A1C5HFC7_9ACTN</name>
<evidence type="ECO:0000313" key="1">
    <source>
        <dbReference type="EMBL" id="SCG44759.1"/>
    </source>
</evidence>
<accession>A0A1C5HFC7</accession>
<dbReference type="AlphaFoldDB" id="A0A1C5HFC7"/>
<gene>
    <name evidence="1" type="ORF">GA0070623_1175</name>
</gene>
<organism evidence="1 2">
    <name type="scientific">Micromonospora rifamycinica</name>
    <dbReference type="NCBI Taxonomy" id="291594"/>
    <lineage>
        <taxon>Bacteria</taxon>
        <taxon>Bacillati</taxon>
        <taxon>Actinomycetota</taxon>
        <taxon>Actinomycetes</taxon>
        <taxon>Micromonosporales</taxon>
        <taxon>Micromonosporaceae</taxon>
        <taxon>Micromonospora</taxon>
    </lineage>
</organism>
<sequence length="65" mass="7063">MQLASAGRNPVEAFFFYSRNRQAGEEQEFEVPPRYARALASVKAPSDGLGFVSCRPNEAASGRGL</sequence>
<dbReference type="Proteomes" id="UP000198226">
    <property type="component" value="Chromosome I"/>
</dbReference>
<protein>
    <submittedName>
        <fullName evidence="1">Uncharacterized protein</fullName>
    </submittedName>
</protein>
<keyword evidence="2" id="KW-1185">Reference proteome</keyword>
<dbReference type="EMBL" id="LT607752">
    <property type="protein sequence ID" value="SCG44759.1"/>
    <property type="molecule type" value="Genomic_DNA"/>
</dbReference>
<proteinExistence type="predicted"/>
<reference evidence="2" key="1">
    <citation type="submission" date="2016-06" db="EMBL/GenBank/DDBJ databases">
        <authorList>
            <person name="Varghese N."/>
            <person name="Submissions Spin"/>
        </authorList>
    </citation>
    <scope>NUCLEOTIDE SEQUENCE [LARGE SCALE GENOMIC DNA]</scope>
    <source>
        <strain evidence="2">DSM 44983</strain>
    </source>
</reference>